<dbReference type="Pfam" id="PF01029">
    <property type="entry name" value="NusB"/>
    <property type="match status" value="1"/>
</dbReference>
<dbReference type="GO" id="GO:0031564">
    <property type="term" value="P:transcription antitermination"/>
    <property type="evidence" value="ECO:0007669"/>
    <property type="project" value="UniProtKB-KW"/>
</dbReference>
<dbReference type="OrthoDB" id="9811381at2"/>
<evidence type="ECO:0000256" key="6">
    <source>
        <dbReference type="HAMAP-Rule" id="MF_00073"/>
    </source>
</evidence>
<dbReference type="EMBL" id="FOTS01000019">
    <property type="protein sequence ID" value="SFL81253.1"/>
    <property type="molecule type" value="Genomic_DNA"/>
</dbReference>
<sequence length="134" mass="15127">MSRRKAREMALQTLFQLDYNSKSKDEALEIVLSEYSNIAENTKKYAANLVSGTHTHLAEIDNLIGEISNEWKIDRMPGIDRNIARIAIYEMRFGNETLPPNVVINEAVELAKVFGTEESSRFVNGILGALIKKQ</sequence>
<keyword evidence="4 6" id="KW-0805">Transcription regulation</keyword>
<evidence type="ECO:0000313" key="8">
    <source>
        <dbReference type="EMBL" id="SFL81253.1"/>
    </source>
</evidence>
<dbReference type="STRING" id="1123291.SAMN04490355_101943"/>
<evidence type="ECO:0000256" key="1">
    <source>
        <dbReference type="ARBA" id="ARBA00005952"/>
    </source>
</evidence>
<protein>
    <recommendedName>
        <fullName evidence="6">Transcription antitermination protein NusB</fullName>
    </recommendedName>
    <alternativeName>
        <fullName evidence="6">Antitermination factor NusB</fullName>
    </alternativeName>
</protein>
<dbReference type="Proteomes" id="UP000199520">
    <property type="component" value="Unassembled WGS sequence"/>
</dbReference>
<dbReference type="RefSeq" id="WP_090937154.1">
    <property type="nucleotide sequence ID" value="NZ_FOTS01000019.1"/>
</dbReference>
<dbReference type="PANTHER" id="PTHR11078">
    <property type="entry name" value="N UTILIZATION SUBSTANCE PROTEIN B-RELATED"/>
    <property type="match status" value="1"/>
</dbReference>
<dbReference type="Gene3D" id="1.10.940.10">
    <property type="entry name" value="NusB-like"/>
    <property type="match status" value="1"/>
</dbReference>
<evidence type="ECO:0000256" key="5">
    <source>
        <dbReference type="ARBA" id="ARBA00023163"/>
    </source>
</evidence>
<evidence type="ECO:0000313" key="9">
    <source>
        <dbReference type="Proteomes" id="UP000199520"/>
    </source>
</evidence>
<dbReference type="SUPFAM" id="SSF48013">
    <property type="entry name" value="NusB-like"/>
    <property type="match status" value="1"/>
</dbReference>
<dbReference type="GO" id="GO:0003723">
    <property type="term" value="F:RNA binding"/>
    <property type="evidence" value="ECO:0007669"/>
    <property type="project" value="UniProtKB-UniRule"/>
</dbReference>
<dbReference type="InterPro" id="IPR035926">
    <property type="entry name" value="NusB-like_sf"/>
</dbReference>
<evidence type="ECO:0000256" key="3">
    <source>
        <dbReference type="ARBA" id="ARBA00022884"/>
    </source>
</evidence>
<dbReference type="NCBIfam" id="TIGR01951">
    <property type="entry name" value="nusB"/>
    <property type="match status" value="1"/>
</dbReference>
<dbReference type="PANTHER" id="PTHR11078:SF3">
    <property type="entry name" value="ANTITERMINATION NUSB DOMAIN-CONTAINING PROTEIN"/>
    <property type="match status" value="1"/>
</dbReference>
<keyword evidence="9" id="KW-1185">Reference proteome</keyword>
<dbReference type="HAMAP" id="MF_00073">
    <property type="entry name" value="NusB"/>
    <property type="match status" value="1"/>
</dbReference>
<reference evidence="9" key="1">
    <citation type="submission" date="2016-10" db="EMBL/GenBank/DDBJ databases">
        <authorList>
            <person name="Varghese N."/>
            <person name="Submissions S."/>
        </authorList>
    </citation>
    <scope>NUCLEOTIDE SEQUENCE [LARGE SCALE GENOMIC DNA]</scope>
    <source>
        <strain evidence="9">DSM 13327</strain>
    </source>
</reference>
<organism evidence="8 9">
    <name type="scientific">Pelosinus propionicus DSM 13327</name>
    <dbReference type="NCBI Taxonomy" id="1123291"/>
    <lineage>
        <taxon>Bacteria</taxon>
        <taxon>Bacillati</taxon>
        <taxon>Bacillota</taxon>
        <taxon>Negativicutes</taxon>
        <taxon>Selenomonadales</taxon>
        <taxon>Sporomusaceae</taxon>
        <taxon>Pelosinus</taxon>
    </lineage>
</organism>
<name>A0A1I4KRL6_9FIRM</name>
<evidence type="ECO:0000256" key="4">
    <source>
        <dbReference type="ARBA" id="ARBA00023015"/>
    </source>
</evidence>
<accession>A0A1I4KRL6</accession>
<dbReference type="InterPro" id="IPR006027">
    <property type="entry name" value="NusB_RsmB_TIM44"/>
</dbReference>
<comment type="function">
    <text evidence="6">Involved in transcription antitermination. Required for transcription of ribosomal RNA (rRNA) genes. Binds specifically to the boxA antiterminator sequence of the ribosomal RNA (rrn) operons.</text>
</comment>
<keyword evidence="5 6" id="KW-0804">Transcription</keyword>
<feature type="domain" description="NusB/RsmB/TIM44" evidence="7">
    <location>
        <begin position="4"/>
        <end position="131"/>
    </location>
</feature>
<dbReference type="GO" id="GO:0005829">
    <property type="term" value="C:cytosol"/>
    <property type="evidence" value="ECO:0007669"/>
    <property type="project" value="TreeGrafter"/>
</dbReference>
<keyword evidence="2 6" id="KW-0889">Transcription antitermination</keyword>
<gene>
    <name evidence="6" type="primary">nusB</name>
    <name evidence="8" type="ORF">SAMN04490355_101943</name>
</gene>
<dbReference type="InterPro" id="IPR011605">
    <property type="entry name" value="NusB_fam"/>
</dbReference>
<keyword evidence="3 6" id="KW-0694">RNA-binding</keyword>
<evidence type="ECO:0000256" key="2">
    <source>
        <dbReference type="ARBA" id="ARBA00022814"/>
    </source>
</evidence>
<comment type="similarity">
    <text evidence="1 6">Belongs to the NusB family.</text>
</comment>
<dbReference type="CDD" id="cd00619">
    <property type="entry name" value="Terminator_NusB"/>
    <property type="match status" value="1"/>
</dbReference>
<proteinExistence type="inferred from homology"/>
<evidence type="ECO:0000259" key="7">
    <source>
        <dbReference type="Pfam" id="PF01029"/>
    </source>
</evidence>
<dbReference type="AlphaFoldDB" id="A0A1I4KRL6"/>
<dbReference type="GO" id="GO:0006353">
    <property type="term" value="P:DNA-templated transcription termination"/>
    <property type="evidence" value="ECO:0007669"/>
    <property type="project" value="UniProtKB-UniRule"/>
</dbReference>